<name>A0A371HT16_MUCPR</name>
<organism evidence="1 2">
    <name type="scientific">Mucuna pruriens</name>
    <name type="common">Velvet bean</name>
    <name type="synonym">Dolichos pruriens</name>
    <dbReference type="NCBI Taxonomy" id="157652"/>
    <lineage>
        <taxon>Eukaryota</taxon>
        <taxon>Viridiplantae</taxon>
        <taxon>Streptophyta</taxon>
        <taxon>Embryophyta</taxon>
        <taxon>Tracheophyta</taxon>
        <taxon>Spermatophyta</taxon>
        <taxon>Magnoliopsida</taxon>
        <taxon>eudicotyledons</taxon>
        <taxon>Gunneridae</taxon>
        <taxon>Pentapetalae</taxon>
        <taxon>rosids</taxon>
        <taxon>fabids</taxon>
        <taxon>Fabales</taxon>
        <taxon>Fabaceae</taxon>
        <taxon>Papilionoideae</taxon>
        <taxon>50 kb inversion clade</taxon>
        <taxon>NPAAA clade</taxon>
        <taxon>indigoferoid/millettioid clade</taxon>
        <taxon>Phaseoleae</taxon>
        <taxon>Mucuna</taxon>
    </lineage>
</organism>
<sequence>MLHQHCKGTTTSTITLNLYPSIGIGPFSLRISSRKKVGVESLMDKAFSLPLSVGSIYMEEIDEISSLGKEIDKKCISQHFFCMPLSVFFNNWTFNMTIRGVIGLD</sequence>
<dbReference type="Proteomes" id="UP000257109">
    <property type="component" value="Unassembled WGS sequence"/>
</dbReference>
<protein>
    <submittedName>
        <fullName evidence="1">Uncharacterized protein</fullName>
    </submittedName>
</protein>
<reference evidence="1" key="1">
    <citation type="submission" date="2018-05" db="EMBL/GenBank/DDBJ databases">
        <title>Draft genome of Mucuna pruriens seed.</title>
        <authorList>
            <person name="Nnadi N.E."/>
            <person name="Vos R."/>
            <person name="Hasami M.H."/>
            <person name="Devisetty U.K."/>
            <person name="Aguiy J.C."/>
        </authorList>
    </citation>
    <scope>NUCLEOTIDE SEQUENCE [LARGE SCALE GENOMIC DNA]</scope>
    <source>
        <strain evidence="1">JCA_2017</strain>
    </source>
</reference>
<feature type="non-terminal residue" evidence="1">
    <location>
        <position position="1"/>
    </location>
</feature>
<keyword evidence="2" id="KW-1185">Reference proteome</keyword>
<proteinExistence type="predicted"/>
<comment type="caution">
    <text evidence="1">The sequence shown here is derived from an EMBL/GenBank/DDBJ whole genome shotgun (WGS) entry which is preliminary data.</text>
</comment>
<accession>A0A371HT16</accession>
<gene>
    <name evidence="1" type="ORF">CR513_10160</name>
</gene>
<dbReference type="EMBL" id="QJKJ01001780">
    <property type="protein sequence ID" value="RDY05941.1"/>
    <property type="molecule type" value="Genomic_DNA"/>
</dbReference>
<evidence type="ECO:0000313" key="1">
    <source>
        <dbReference type="EMBL" id="RDY05941.1"/>
    </source>
</evidence>
<evidence type="ECO:0000313" key="2">
    <source>
        <dbReference type="Proteomes" id="UP000257109"/>
    </source>
</evidence>
<dbReference type="AlphaFoldDB" id="A0A371HT16"/>